<keyword evidence="1" id="KW-1133">Transmembrane helix</keyword>
<organism evidence="2">
    <name type="scientific">Culex pipiens</name>
    <name type="common">House mosquito</name>
    <dbReference type="NCBI Taxonomy" id="7175"/>
    <lineage>
        <taxon>Eukaryota</taxon>
        <taxon>Metazoa</taxon>
        <taxon>Ecdysozoa</taxon>
        <taxon>Arthropoda</taxon>
        <taxon>Hexapoda</taxon>
        <taxon>Insecta</taxon>
        <taxon>Pterygota</taxon>
        <taxon>Neoptera</taxon>
        <taxon>Endopterygota</taxon>
        <taxon>Diptera</taxon>
        <taxon>Nematocera</taxon>
        <taxon>Culicoidea</taxon>
        <taxon>Culicidae</taxon>
        <taxon>Culicinae</taxon>
        <taxon>Culicini</taxon>
        <taxon>Culex</taxon>
        <taxon>Culex</taxon>
    </lineage>
</organism>
<dbReference type="EMBL" id="HBUE01119484">
    <property type="protein sequence ID" value="CAG6491729.1"/>
    <property type="molecule type" value="Transcribed_RNA"/>
</dbReference>
<accession>A0A8D8JRC4</accession>
<dbReference type="EMBL" id="HBUE01119485">
    <property type="protein sequence ID" value="CAG6491730.1"/>
    <property type="molecule type" value="Transcribed_RNA"/>
</dbReference>
<feature type="transmembrane region" description="Helical" evidence="1">
    <location>
        <begin position="56"/>
        <end position="73"/>
    </location>
</feature>
<dbReference type="EMBL" id="HBUE01188284">
    <property type="protein sequence ID" value="CAG6523743.1"/>
    <property type="molecule type" value="Transcribed_RNA"/>
</dbReference>
<proteinExistence type="predicted"/>
<dbReference type="AlphaFoldDB" id="A0A8D8JRC4"/>
<evidence type="ECO:0000313" key="2">
    <source>
        <dbReference type="EMBL" id="CAG6575418.1"/>
    </source>
</evidence>
<protein>
    <submittedName>
        <fullName evidence="2">(northern house mosquito) hypothetical protein</fullName>
    </submittedName>
</protein>
<dbReference type="EMBL" id="HBUE01294088">
    <property type="protein sequence ID" value="CAG6575418.1"/>
    <property type="molecule type" value="Transcribed_RNA"/>
</dbReference>
<keyword evidence="1" id="KW-0472">Membrane</keyword>
<feature type="transmembrane region" description="Helical" evidence="1">
    <location>
        <begin position="79"/>
        <end position="104"/>
    </location>
</feature>
<evidence type="ECO:0000256" key="1">
    <source>
        <dbReference type="SAM" id="Phobius"/>
    </source>
</evidence>
<reference evidence="2" key="1">
    <citation type="submission" date="2021-05" db="EMBL/GenBank/DDBJ databases">
        <authorList>
            <person name="Alioto T."/>
            <person name="Alioto T."/>
            <person name="Gomez Garrido J."/>
        </authorList>
    </citation>
    <scope>NUCLEOTIDE SEQUENCE</scope>
</reference>
<sequence>MSVCEKCFFKQAFFILKFAQICSNNDQYRVVVITFFLFVYFFSVDSFLFNHVTCHLRLFCFVFKYFFTSLYHVSYFNIYTFFVGIFLFCLGLRFYFTFVFFFFFKELMRISRELFRLVL</sequence>
<keyword evidence="1" id="KW-0812">Transmembrane</keyword>
<name>A0A8D8JRC4_CULPI</name>
<feature type="transmembrane region" description="Helical" evidence="1">
    <location>
        <begin position="28"/>
        <end position="49"/>
    </location>
</feature>